<sequence>MGDVRRLRHQHRVRPGRGAGRRRGRLLDLQQLLQQQPVHRDQRHAGPNSILGGGDGGPSGSEKPGGPASGTDVKGPRW</sequence>
<organism evidence="2">
    <name type="scientific">Streptomyces globisporus</name>
    <dbReference type="NCBI Taxonomy" id="1908"/>
    <lineage>
        <taxon>Bacteria</taxon>
        <taxon>Bacillati</taxon>
        <taxon>Actinomycetota</taxon>
        <taxon>Actinomycetes</taxon>
        <taxon>Kitasatosporales</taxon>
        <taxon>Streptomycetaceae</taxon>
        <taxon>Streptomyces</taxon>
    </lineage>
</organism>
<feature type="region of interest" description="Disordered" evidence="1">
    <location>
        <begin position="1"/>
        <end position="24"/>
    </location>
</feature>
<evidence type="ECO:0000313" key="2">
    <source>
        <dbReference type="EMBL" id="MBD2827330.1"/>
    </source>
</evidence>
<name>A0A927GLH4_STRGL</name>
<accession>A0A927GLH4</accession>
<feature type="region of interest" description="Disordered" evidence="1">
    <location>
        <begin position="36"/>
        <end position="78"/>
    </location>
</feature>
<feature type="compositionally biased region" description="Low complexity" evidence="1">
    <location>
        <begin position="60"/>
        <end position="70"/>
    </location>
</feature>
<proteinExistence type="predicted"/>
<reference evidence="2" key="1">
    <citation type="journal article" date="2020" name="PLoS ONE">
        <title>Isolation and characterization of Streptomyces bacteriophages and Streptomyces strains encoding biosynthetic arsenals: Streptomyces strains and phages for antibiotic discovery.</title>
        <authorList>
            <person name="Montano E.T."/>
            <person name="Nideffer J.F."/>
            <person name="Brumage L."/>
            <person name="Erb M."/>
            <person name="Derman A.I."/>
            <person name="Davis J.P."/>
            <person name="Estrada E."/>
            <person name="Fu S."/>
            <person name="Le D."/>
            <person name="Vuppala A."/>
            <person name="Tran C."/>
            <person name="Luterstein E."/>
            <person name="Lakkaraju S."/>
            <person name="Panchagnula S."/>
            <person name="Ren C."/>
            <person name="Doan J."/>
            <person name="Tran S."/>
            <person name="Soriano J."/>
            <person name="Fujita Y."/>
            <person name="Gutala P."/>
            <person name="Fujii Q."/>
            <person name="Lee M."/>
            <person name="Bui A."/>
            <person name="Villarreal C."/>
            <person name="Shing S.R."/>
            <person name="Kim S."/>
            <person name="Freeman D."/>
            <person name="Racha V."/>
            <person name="Ho A."/>
            <person name="Kumar P."/>
            <person name="Falah K."/>
            <person name="Dawson T."/>
            <person name="Enustun E."/>
            <person name="Prichard A."/>
            <person name="Gomez A."/>
            <person name="Khanna K."/>
            <person name="Trigg S."/>
            <person name="Fernandez L."/>
            <person name="Pogliano K."/>
            <person name="Pogliano J."/>
        </authorList>
    </citation>
    <scope>NUCLEOTIDE SEQUENCE</scope>
    <source>
        <strain evidence="2">QF2</strain>
    </source>
</reference>
<protein>
    <submittedName>
        <fullName evidence="2">Uncharacterized protein</fullName>
    </submittedName>
</protein>
<dbReference type="EMBL" id="JACWUS010000001">
    <property type="protein sequence ID" value="MBD2827330.1"/>
    <property type="molecule type" value="Genomic_DNA"/>
</dbReference>
<gene>
    <name evidence="2" type="ORF">ID875_00585</name>
</gene>
<evidence type="ECO:0000256" key="1">
    <source>
        <dbReference type="SAM" id="MobiDB-lite"/>
    </source>
</evidence>
<dbReference type="AlphaFoldDB" id="A0A927GLH4"/>
<comment type="caution">
    <text evidence="2">The sequence shown here is derived from an EMBL/GenBank/DDBJ whole genome shotgun (WGS) entry which is preliminary data.</text>
</comment>